<proteinExistence type="predicted"/>
<evidence type="ECO:0000313" key="2">
    <source>
        <dbReference type="EMBL" id="PWN88501.1"/>
    </source>
</evidence>
<feature type="compositionally biased region" description="Basic and acidic residues" evidence="1">
    <location>
        <begin position="285"/>
        <end position="302"/>
    </location>
</feature>
<reference evidence="2" key="1">
    <citation type="journal article" date="2018" name="Mol. Biol. Evol.">
        <title>Broad Genomic Sampling Reveals a Smut Pathogenic Ancestry of the Fungal Clade Ustilaginomycotina.</title>
        <authorList>
            <person name="Kijpornyongpan T."/>
            <person name="Mondo S.J."/>
            <person name="Barry K."/>
            <person name="Sandor L."/>
            <person name="Lee J."/>
            <person name="Lipzen A."/>
            <person name="Pangilinan J."/>
            <person name="LaButti K."/>
            <person name="Hainaut M."/>
            <person name="Henrissat B."/>
            <person name="Grigoriev I.V."/>
            <person name="Spatafora J.W."/>
            <person name="Aime M.C."/>
        </authorList>
    </citation>
    <scope>NUCLEOTIDE SEQUENCE [LARGE SCALE GENOMIC DNA]</scope>
    <source>
        <strain evidence="2">MCA 4198</strain>
    </source>
</reference>
<evidence type="ECO:0000313" key="3">
    <source>
        <dbReference type="Proteomes" id="UP000245768"/>
    </source>
</evidence>
<feature type="region of interest" description="Disordered" evidence="1">
    <location>
        <begin position="275"/>
        <end position="302"/>
    </location>
</feature>
<gene>
    <name evidence="2" type="ORF">FA10DRAFT_261870</name>
</gene>
<evidence type="ECO:0000256" key="1">
    <source>
        <dbReference type="SAM" id="MobiDB-lite"/>
    </source>
</evidence>
<sequence length="325" mass="37485">MRWALKSKAPDTVSEHKLEHCEDASPSSKNWKSVFGFPPRFEDTHIAIRGRNERSWIPREGESVRKFVNRCNQQIDTLFDGNYLTKDGANALTNSITTYYDNAEKGRDNKELLEEIKGIVKHYVREYPDITQLDEDSTRSRREIMRSGGIIRYDANGKRVTETFHNLSDALKVITMQLEEGKPGTNIFVQPSEPTETNVMDAKRELSDALEGRPCLVFEDGYFHEKFVTVTRNDYNDYEKKPLGLLDAKGHFWLSSSRHFFNTTLERRLKGVHQGCGVKQKSKSGRNEKDGTDHHSDRRSYSAEIRTKSTRLIFLVYAVVQIAER</sequence>
<keyword evidence="3" id="KW-1185">Reference proteome</keyword>
<dbReference type="RefSeq" id="XP_025375699.1">
    <property type="nucleotide sequence ID" value="XM_025520087.1"/>
</dbReference>
<dbReference type="InParanoid" id="A0A316YH76"/>
<name>A0A316YH76_9BASI</name>
<dbReference type="AlphaFoldDB" id="A0A316YH76"/>
<protein>
    <submittedName>
        <fullName evidence="2">Uncharacterized protein</fullName>
    </submittedName>
</protein>
<accession>A0A316YH76</accession>
<dbReference type="GeneID" id="37042003"/>
<organism evidence="2 3">
    <name type="scientific">Acaromyces ingoldii</name>
    <dbReference type="NCBI Taxonomy" id="215250"/>
    <lineage>
        <taxon>Eukaryota</taxon>
        <taxon>Fungi</taxon>
        <taxon>Dikarya</taxon>
        <taxon>Basidiomycota</taxon>
        <taxon>Ustilaginomycotina</taxon>
        <taxon>Exobasidiomycetes</taxon>
        <taxon>Exobasidiales</taxon>
        <taxon>Cryptobasidiaceae</taxon>
        <taxon>Acaromyces</taxon>
    </lineage>
</organism>
<dbReference type="EMBL" id="KZ819638">
    <property type="protein sequence ID" value="PWN88501.1"/>
    <property type="molecule type" value="Genomic_DNA"/>
</dbReference>
<dbReference type="Proteomes" id="UP000245768">
    <property type="component" value="Unassembled WGS sequence"/>
</dbReference>